<reference evidence="1 2" key="1">
    <citation type="submission" date="2021-06" db="EMBL/GenBank/DDBJ databases">
        <title>Caerostris extrusa draft genome.</title>
        <authorList>
            <person name="Kono N."/>
            <person name="Arakawa K."/>
        </authorList>
    </citation>
    <scope>NUCLEOTIDE SEQUENCE [LARGE SCALE GENOMIC DNA]</scope>
</reference>
<dbReference type="Proteomes" id="UP001054945">
    <property type="component" value="Unassembled WGS sequence"/>
</dbReference>
<gene>
    <name evidence="1" type="ORF">CEXT_349141</name>
</gene>
<name>A0AAV4S5B2_CAEEX</name>
<keyword evidence="2" id="KW-1185">Reference proteome</keyword>
<dbReference type="EMBL" id="BPLR01008942">
    <property type="protein sequence ID" value="GIY28381.1"/>
    <property type="molecule type" value="Genomic_DNA"/>
</dbReference>
<comment type="caution">
    <text evidence="1">The sequence shown here is derived from an EMBL/GenBank/DDBJ whole genome shotgun (WGS) entry which is preliminary data.</text>
</comment>
<evidence type="ECO:0000313" key="1">
    <source>
        <dbReference type="EMBL" id="GIY28381.1"/>
    </source>
</evidence>
<proteinExistence type="predicted"/>
<accession>A0AAV4S5B2</accession>
<organism evidence="1 2">
    <name type="scientific">Caerostris extrusa</name>
    <name type="common">Bark spider</name>
    <name type="synonym">Caerostris bankana</name>
    <dbReference type="NCBI Taxonomy" id="172846"/>
    <lineage>
        <taxon>Eukaryota</taxon>
        <taxon>Metazoa</taxon>
        <taxon>Ecdysozoa</taxon>
        <taxon>Arthropoda</taxon>
        <taxon>Chelicerata</taxon>
        <taxon>Arachnida</taxon>
        <taxon>Araneae</taxon>
        <taxon>Araneomorphae</taxon>
        <taxon>Entelegynae</taxon>
        <taxon>Araneoidea</taxon>
        <taxon>Araneidae</taxon>
        <taxon>Caerostris</taxon>
    </lineage>
</organism>
<protein>
    <submittedName>
        <fullName evidence="1">Uncharacterized protein</fullName>
    </submittedName>
</protein>
<sequence length="53" mass="5878">MISLSPAVTEEEITLKQISFSSLLGIIFALRKQKTVYPWPSLPPSFGPEGERS</sequence>
<feature type="non-terminal residue" evidence="1">
    <location>
        <position position="1"/>
    </location>
</feature>
<dbReference type="AlphaFoldDB" id="A0AAV4S5B2"/>
<evidence type="ECO:0000313" key="2">
    <source>
        <dbReference type="Proteomes" id="UP001054945"/>
    </source>
</evidence>